<gene>
    <name evidence="1" type="ORF">CGOC_LOCUS9723</name>
</gene>
<name>A0A3P7MKZ6_CYLGO</name>
<dbReference type="InterPro" id="IPR040155">
    <property type="entry name" value="CEBPZ/Mak21-like"/>
</dbReference>
<dbReference type="OrthoDB" id="5875636at2759"/>
<sequence>MIIRQVNELVTNASKDTLGTAAMLSIEEEAEHLLNVDVDLYNRYVRTQGGSEASWLQTVIKSGTASDRMTAMQLQVYPQLRR</sequence>
<evidence type="ECO:0000313" key="1">
    <source>
        <dbReference type="EMBL" id="VDN23997.1"/>
    </source>
</evidence>
<keyword evidence="2" id="KW-1185">Reference proteome</keyword>
<proteinExistence type="predicted"/>
<organism evidence="1 2">
    <name type="scientific">Cylicostephanus goldi</name>
    <name type="common">Nematode worm</name>
    <dbReference type="NCBI Taxonomy" id="71465"/>
    <lineage>
        <taxon>Eukaryota</taxon>
        <taxon>Metazoa</taxon>
        <taxon>Ecdysozoa</taxon>
        <taxon>Nematoda</taxon>
        <taxon>Chromadorea</taxon>
        <taxon>Rhabditida</taxon>
        <taxon>Rhabditina</taxon>
        <taxon>Rhabditomorpha</taxon>
        <taxon>Strongyloidea</taxon>
        <taxon>Strongylidae</taxon>
        <taxon>Cylicostephanus</taxon>
    </lineage>
</organism>
<accession>A0A3P7MKZ6</accession>
<dbReference type="GO" id="GO:0005634">
    <property type="term" value="C:nucleus"/>
    <property type="evidence" value="ECO:0007669"/>
    <property type="project" value="TreeGrafter"/>
</dbReference>
<dbReference type="AlphaFoldDB" id="A0A3P7MKZ6"/>
<protein>
    <submittedName>
        <fullName evidence="1">Uncharacterized protein</fullName>
    </submittedName>
</protein>
<evidence type="ECO:0000313" key="2">
    <source>
        <dbReference type="Proteomes" id="UP000271889"/>
    </source>
</evidence>
<dbReference type="EMBL" id="UYRV01108070">
    <property type="protein sequence ID" value="VDN23997.1"/>
    <property type="molecule type" value="Genomic_DNA"/>
</dbReference>
<dbReference type="Proteomes" id="UP000271889">
    <property type="component" value="Unassembled WGS sequence"/>
</dbReference>
<dbReference type="PANTHER" id="PTHR12048">
    <property type="entry name" value="CCAAT-BINDING FACTOR-RELATED"/>
    <property type="match status" value="1"/>
</dbReference>
<dbReference type="PANTHER" id="PTHR12048:SF0">
    <property type="entry name" value="CCAAT_ENHANCER-BINDING PROTEIN ZETA"/>
    <property type="match status" value="1"/>
</dbReference>
<reference evidence="1 2" key="1">
    <citation type="submission" date="2018-11" db="EMBL/GenBank/DDBJ databases">
        <authorList>
            <consortium name="Pathogen Informatics"/>
        </authorList>
    </citation>
    <scope>NUCLEOTIDE SEQUENCE [LARGE SCALE GENOMIC DNA]</scope>
</reference>